<sequence length="313" mass="35690">MKKYILLSIALFSFVSVQNTFADYNFKDWEKVEVSWYFLSSALDGECGGGASFSAVGRAWENQGQYAEFLKSISQIWCGASHSIGILSNAKNTPVGFEKYKIDSKYEDIEAVTKTVSGDFLLLPGKNLQKNLSSNPIFLKWMKTSGATKGVEIQMFLRYLDANESYDYSLKQSIDSNKEINPIRHITMKGIYFNPKGSFLFSSPKSSGNIDTDLKIIIVDDIEIVKTEIVKYKYLNDKIIAVLDRKINNLILYNTDKDEKTILNSLTKSVDKIILNSTWKKKEAYIEVNLFLKEKLDKLNKSDEPNLEFLFQN</sequence>
<gene>
    <name evidence="2" type="ORF">ACD_49C00083G0011</name>
</gene>
<dbReference type="AlphaFoldDB" id="K2BUB3"/>
<organism evidence="2">
    <name type="scientific">uncultured bacterium</name>
    <name type="common">gcode 4</name>
    <dbReference type="NCBI Taxonomy" id="1234023"/>
    <lineage>
        <taxon>Bacteria</taxon>
        <taxon>environmental samples</taxon>
    </lineage>
</organism>
<reference evidence="2" key="1">
    <citation type="journal article" date="2012" name="Science">
        <title>Fermentation, hydrogen, and sulfur metabolism in multiple uncultivated bacterial phyla.</title>
        <authorList>
            <person name="Wrighton K.C."/>
            <person name="Thomas B.C."/>
            <person name="Sharon I."/>
            <person name="Miller C.S."/>
            <person name="Castelle C.J."/>
            <person name="VerBerkmoes N.C."/>
            <person name="Wilkins M.J."/>
            <person name="Hettich R.L."/>
            <person name="Lipton M.S."/>
            <person name="Williams K.H."/>
            <person name="Long P.E."/>
            <person name="Banfield J.F."/>
        </authorList>
    </citation>
    <scope>NUCLEOTIDE SEQUENCE [LARGE SCALE GENOMIC DNA]</scope>
</reference>
<dbReference type="EMBL" id="AMFJ01021669">
    <property type="protein sequence ID" value="EKD65824.1"/>
    <property type="molecule type" value="Genomic_DNA"/>
</dbReference>
<comment type="caution">
    <text evidence="2">The sequence shown here is derived from an EMBL/GenBank/DDBJ whole genome shotgun (WGS) entry which is preliminary data.</text>
</comment>
<name>K2BUB3_9BACT</name>
<protein>
    <submittedName>
        <fullName evidence="2">Uncharacterized protein</fullName>
    </submittedName>
</protein>
<evidence type="ECO:0000256" key="1">
    <source>
        <dbReference type="SAM" id="SignalP"/>
    </source>
</evidence>
<feature type="chain" id="PRO_5017360737" evidence="1">
    <location>
        <begin position="23"/>
        <end position="313"/>
    </location>
</feature>
<proteinExistence type="predicted"/>
<keyword evidence="1" id="KW-0732">Signal</keyword>
<evidence type="ECO:0000313" key="2">
    <source>
        <dbReference type="EMBL" id="EKD65824.1"/>
    </source>
</evidence>
<feature type="signal peptide" evidence="1">
    <location>
        <begin position="1"/>
        <end position="22"/>
    </location>
</feature>
<accession>K2BUB3</accession>